<protein>
    <submittedName>
        <fullName evidence="1">Uncharacterized protein</fullName>
    </submittedName>
</protein>
<dbReference type="EMBL" id="QPIW01000002">
    <property type="protein sequence ID" value="RDB07165.1"/>
    <property type="molecule type" value="Genomic_DNA"/>
</dbReference>
<keyword evidence="2" id="KW-1185">Reference proteome</keyword>
<evidence type="ECO:0000313" key="1">
    <source>
        <dbReference type="EMBL" id="RDB07165.1"/>
    </source>
</evidence>
<dbReference type="OrthoDB" id="1122568at2"/>
<dbReference type="AlphaFoldDB" id="A0A369IG16"/>
<accession>A0A369IG16</accession>
<dbReference type="Pfam" id="PF22503">
    <property type="entry name" value="DUF6992"/>
    <property type="match status" value="1"/>
</dbReference>
<sequence length="197" mass="21749">MKKSLIGFLMLFAGIQLLYAQSVPTLPQLTERQARLQRTGTWTLAGWSLANLAVSGIAIGKAEGSARYFHEMNLYWNAVNVGIAGAGLLSLRKKSPSPTLSSAVKEHYTLQKTLLFNSGLDVAYITSGFWLLDKSKTETTITRQNRFRGFGQAVVVQGGFLLIFDVTNYLLHRSDNARLHQLLDKVSLNGNGVTLQF</sequence>
<dbReference type="Proteomes" id="UP000253141">
    <property type="component" value="Unassembled WGS sequence"/>
</dbReference>
<dbReference type="RefSeq" id="WP_114459749.1">
    <property type="nucleotide sequence ID" value="NZ_QPIW01000002.1"/>
</dbReference>
<gene>
    <name evidence="1" type="ORF">DVG78_03845</name>
</gene>
<name>A0A369IG16_9BACT</name>
<comment type="caution">
    <text evidence="1">The sequence shown here is derived from an EMBL/GenBank/DDBJ whole genome shotgun (WGS) entry which is preliminary data.</text>
</comment>
<evidence type="ECO:0000313" key="2">
    <source>
        <dbReference type="Proteomes" id="UP000253141"/>
    </source>
</evidence>
<organism evidence="1 2">
    <name type="scientific">Runella aurantiaca</name>
    <dbReference type="NCBI Taxonomy" id="2282308"/>
    <lineage>
        <taxon>Bacteria</taxon>
        <taxon>Pseudomonadati</taxon>
        <taxon>Bacteroidota</taxon>
        <taxon>Cytophagia</taxon>
        <taxon>Cytophagales</taxon>
        <taxon>Spirosomataceae</taxon>
        <taxon>Runella</taxon>
    </lineage>
</organism>
<dbReference type="InterPro" id="IPR054261">
    <property type="entry name" value="DUF6992"/>
</dbReference>
<proteinExistence type="predicted"/>
<reference evidence="1 2" key="1">
    <citation type="submission" date="2018-07" db="EMBL/GenBank/DDBJ databases">
        <title>Genome analysis of Runella aurantiaca.</title>
        <authorList>
            <person name="Yang X."/>
        </authorList>
    </citation>
    <scope>NUCLEOTIDE SEQUENCE [LARGE SCALE GENOMIC DNA]</scope>
    <source>
        <strain evidence="1 2">YX9</strain>
    </source>
</reference>